<evidence type="ECO:0000256" key="7">
    <source>
        <dbReference type="ARBA" id="ARBA00023160"/>
    </source>
</evidence>
<dbReference type="OrthoDB" id="517356at2"/>
<evidence type="ECO:0000256" key="3">
    <source>
        <dbReference type="ARBA" id="ARBA00022723"/>
    </source>
</evidence>
<feature type="binding site" evidence="8">
    <location>
        <position position="8"/>
    </location>
    <ligand>
        <name>Mg(2+)</name>
        <dbReference type="ChEBI" id="CHEBI:18420"/>
    </ligand>
</feature>
<dbReference type="InterPro" id="IPR008278">
    <property type="entry name" value="4-PPantetheinyl_Trfase_dom"/>
</dbReference>
<dbReference type="GO" id="GO:0006633">
    <property type="term" value="P:fatty acid biosynthetic process"/>
    <property type="evidence" value="ECO:0007669"/>
    <property type="project" value="UniProtKB-UniRule"/>
</dbReference>
<keyword evidence="1 8" id="KW-0444">Lipid biosynthesis</keyword>
<evidence type="ECO:0000256" key="5">
    <source>
        <dbReference type="ARBA" id="ARBA00022842"/>
    </source>
</evidence>
<comment type="subcellular location">
    <subcellularLocation>
        <location evidence="8">Cytoplasm</location>
    </subcellularLocation>
</comment>
<dbReference type="GO" id="GO:0008897">
    <property type="term" value="F:holo-[acyl-carrier-protein] synthase activity"/>
    <property type="evidence" value="ECO:0007669"/>
    <property type="project" value="UniProtKB-UniRule"/>
</dbReference>
<evidence type="ECO:0000256" key="4">
    <source>
        <dbReference type="ARBA" id="ARBA00022832"/>
    </source>
</evidence>
<dbReference type="Proteomes" id="UP000198636">
    <property type="component" value="Unassembled WGS sequence"/>
</dbReference>
<comment type="similarity">
    <text evidence="8">Belongs to the P-Pant transferase superfamily. AcpS family.</text>
</comment>
<dbReference type="SUPFAM" id="SSF56214">
    <property type="entry name" value="4'-phosphopantetheinyl transferase"/>
    <property type="match status" value="1"/>
</dbReference>
<feature type="domain" description="4'-phosphopantetheinyl transferase" evidence="9">
    <location>
        <begin position="4"/>
        <end position="101"/>
    </location>
</feature>
<keyword evidence="5 8" id="KW-0460">Magnesium</keyword>
<evidence type="ECO:0000256" key="8">
    <source>
        <dbReference type="HAMAP-Rule" id="MF_00101"/>
    </source>
</evidence>
<evidence type="ECO:0000256" key="1">
    <source>
        <dbReference type="ARBA" id="ARBA00022516"/>
    </source>
</evidence>
<feature type="binding site" evidence="8">
    <location>
        <position position="56"/>
    </location>
    <ligand>
        <name>Mg(2+)</name>
        <dbReference type="ChEBI" id="CHEBI:18420"/>
    </ligand>
</feature>
<reference evidence="10 11" key="1">
    <citation type="submission" date="2016-10" db="EMBL/GenBank/DDBJ databases">
        <authorList>
            <person name="de Groot N.N."/>
        </authorList>
    </citation>
    <scope>NUCLEOTIDE SEQUENCE [LARGE SCALE GENOMIC DNA]</scope>
    <source>
        <strain evidence="10 11">DSM 18978</strain>
    </source>
</reference>
<comment type="function">
    <text evidence="8">Transfers the 4'-phosphopantetheine moiety from coenzyme A to a Ser of acyl-carrier-protein.</text>
</comment>
<evidence type="ECO:0000313" key="10">
    <source>
        <dbReference type="EMBL" id="SCY49422.1"/>
    </source>
</evidence>
<dbReference type="RefSeq" id="WP_091542144.1">
    <property type="nucleotide sequence ID" value="NZ_FMUS01000009.1"/>
</dbReference>
<dbReference type="NCBIfam" id="TIGR00516">
    <property type="entry name" value="acpS"/>
    <property type="match status" value="1"/>
</dbReference>
<dbReference type="EMBL" id="FMUS01000009">
    <property type="protein sequence ID" value="SCY49422.1"/>
    <property type="molecule type" value="Genomic_DNA"/>
</dbReference>
<keyword evidence="6 8" id="KW-0443">Lipid metabolism</keyword>
<dbReference type="AlphaFoldDB" id="A0A1G5GD12"/>
<dbReference type="InterPro" id="IPR037143">
    <property type="entry name" value="4-PPantetheinyl_Trfase_dom_sf"/>
</dbReference>
<keyword evidence="11" id="KW-1185">Reference proteome</keyword>
<keyword evidence="3 8" id="KW-0479">Metal-binding</keyword>
<keyword evidence="4 8" id="KW-0276">Fatty acid metabolism</keyword>
<dbReference type="EC" id="2.7.8.7" evidence="8"/>
<organism evidence="10 11">
    <name type="scientific">Alkaliphilus peptidifermentans DSM 18978</name>
    <dbReference type="NCBI Taxonomy" id="1120976"/>
    <lineage>
        <taxon>Bacteria</taxon>
        <taxon>Bacillati</taxon>
        <taxon>Bacillota</taxon>
        <taxon>Clostridia</taxon>
        <taxon>Peptostreptococcales</taxon>
        <taxon>Natronincolaceae</taxon>
        <taxon>Alkaliphilus</taxon>
    </lineage>
</organism>
<dbReference type="HAMAP" id="MF_00101">
    <property type="entry name" value="AcpS"/>
    <property type="match status" value="1"/>
</dbReference>
<accession>A0A1G5GD12</accession>
<dbReference type="GO" id="GO:0005737">
    <property type="term" value="C:cytoplasm"/>
    <property type="evidence" value="ECO:0007669"/>
    <property type="project" value="UniProtKB-SubCell"/>
</dbReference>
<evidence type="ECO:0000256" key="6">
    <source>
        <dbReference type="ARBA" id="ARBA00023098"/>
    </source>
</evidence>
<comment type="catalytic activity">
    <reaction evidence="8">
        <text>apo-[ACP] + CoA = holo-[ACP] + adenosine 3',5'-bisphosphate + H(+)</text>
        <dbReference type="Rhea" id="RHEA:12068"/>
        <dbReference type="Rhea" id="RHEA-COMP:9685"/>
        <dbReference type="Rhea" id="RHEA-COMP:9690"/>
        <dbReference type="ChEBI" id="CHEBI:15378"/>
        <dbReference type="ChEBI" id="CHEBI:29999"/>
        <dbReference type="ChEBI" id="CHEBI:57287"/>
        <dbReference type="ChEBI" id="CHEBI:58343"/>
        <dbReference type="ChEBI" id="CHEBI:64479"/>
        <dbReference type="EC" id="2.7.8.7"/>
    </reaction>
</comment>
<evidence type="ECO:0000313" key="11">
    <source>
        <dbReference type="Proteomes" id="UP000198636"/>
    </source>
</evidence>
<dbReference type="GO" id="GO:0000287">
    <property type="term" value="F:magnesium ion binding"/>
    <property type="evidence" value="ECO:0007669"/>
    <property type="project" value="UniProtKB-UniRule"/>
</dbReference>
<dbReference type="Pfam" id="PF01648">
    <property type="entry name" value="ACPS"/>
    <property type="match status" value="1"/>
</dbReference>
<name>A0A1G5GD12_9FIRM</name>
<dbReference type="NCBIfam" id="TIGR00556">
    <property type="entry name" value="pantethn_trn"/>
    <property type="match status" value="1"/>
</dbReference>
<keyword evidence="7 8" id="KW-0275">Fatty acid biosynthesis</keyword>
<dbReference type="Gene3D" id="3.90.470.20">
    <property type="entry name" value="4'-phosphopantetheinyl transferase domain"/>
    <property type="match status" value="1"/>
</dbReference>
<sequence length="128" mass="14077">MIKGIGIDIIEINRIAKAIDKSPRFIERIFTENEISILNKNNMKPASVAGFFAAKEAVVKALGTGLRDMKWKDIEILKDELGKPLVLLHNNALKTAYSRNINTILITISHSKENAVAHATALGKNGDL</sequence>
<keyword evidence="2 8" id="KW-0808">Transferase</keyword>
<dbReference type="InterPro" id="IPR002582">
    <property type="entry name" value="ACPS"/>
</dbReference>
<evidence type="ECO:0000256" key="2">
    <source>
        <dbReference type="ARBA" id="ARBA00022679"/>
    </source>
</evidence>
<protein>
    <recommendedName>
        <fullName evidence="8">Holo-[acyl-carrier-protein] synthase</fullName>
        <shortName evidence="8">Holo-ACP synthase</shortName>
        <ecNumber evidence="8">2.7.8.7</ecNumber>
    </recommendedName>
    <alternativeName>
        <fullName evidence="8">4'-phosphopantetheinyl transferase AcpS</fullName>
    </alternativeName>
</protein>
<dbReference type="InterPro" id="IPR004568">
    <property type="entry name" value="Ppantetheine-prot_Trfase_dom"/>
</dbReference>
<keyword evidence="8" id="KW-0963">Cytoplasm</keyword>
<evidence type="ECO:0000259" key="9">
    <source>
        <dbReference type="Pfam" id="PF01648"/>
    </source>
</evidence>
<proteinExistence type="inferred from homology"/>
<gene>
    <name evidence="8" type="primary">acpS</name>
    <name evidence="10" type="ORF">SAMN03080606_01645</name>
</gene>
<dbReference type="STRING" id="1120976.SAMN03080606_01645"/>
<comment type="cofactor">
    <cofactor evidence="8">
        <name>Mg(2+)</name>
        <dbReference type="ChEBI" id="CHEBI:18420"/>
    </cofactor>
</comment>